<dbReference type="EMBL" id="OR472445">
    <property type="protein sequence ID" value="WNV45706.1"/>
    <property type="molecule type" value="Genomic_DNA"/>
</dbReference>
<reference evidence="1" key="1">
    <citation type="submission" date="2023-08" db="EMBL/GenBank/DDBJ databases">
        <authorList>
            <person name="Rotman E.R."/>
            <person name="Mimee M."/>
        </authorList>
    </citation>
    <scope>NUCLEOTIDE SEQUENCE</scope>
</reference>
<name>A0AB38Z4C0_9CAUD</name>
<organism evidence="1">
    <name type="scientific">Klebsiella phage vB_KpnM_Iguana_ER37</name>
    <dbReference type="NCBI Taxonomy" id="3076781"/>
    <lineage>
        <taxon>Viruses</taxon>
        <taxon>Duplodnaviria</taxon>
        <taxon>Heunggongvirae</taxon>
        <taxon>Uroviricota</taxon>
        <taxon>Caudoviricetes</taxon>
    </lineage>
</organism>
<protein>
    <submittedName>
        <fullName evidence="1">Uncharacterized protein</fullName>
    </submittedName>
</protein>
<proteinExistence type="predicted"/>
<gene>
    <name evidence="1" type="ORF">FVZTVLPZ_CDS0209</name>
</gene>
<evidence type="ECO:0000313" key="1">
    <source>
        <dbReference type="EMBL" id="WNV45706.1"/>
    </source>
</evidence>
<sequence length="35" mass="4191">MLSWRCDKVPLLIITDVMIIHCNNFVLDRSVYEPR</sequence>
<accession>A0AB38Z4C0</accession>